<protein>
    <recommendedName>
        <fullName evidence="4">SSCRP protein</fullName>
    </recommendedName>
</protein>
<evidence type="ECO:0000313" key="3">
    <source>
        <dbReference type="Proteomes" id="UP000024376"/>
    </source>
</evidence>
<name>A0A024S1W8_HYPJR</name>
<dbReference type="Proteomes" id="UP000024376">
    <property type="component" value="Unassembled WGS sequence"/>
</dbReference>
<evidence type="ECO:0000313" key="2">
    <source>
        <dbReference type="EMBL" id="ETR98226.1"/>
    </source>
</evidence>
<reference evidence="3" key="1">
    <citation type="journal article" date="2013" name="Ind. Biotechnol.">
        <title>Comparative genomics analysis of Trichoderma reesei strains.</title>
        <authorList>
            <person name="Koike H."/>
            <person name="Aerts A."/>
            <person name="LaButti K."/>
            <person name="Grigoriev I.V."/>
            <person name="Baker S.E."/>
        </authorList>
    </citation>
    <scope>NUCLEOTIDE SEQUENCE [LARGE SCALE GENOMIC DNA]</scope>
    <source>
        <strain evidence="3">ATCC 56765 / BCRC 32924 / NRRL 11460 / Rut C-30</strain>
    </source>
</reference>
<gene>
    <name evidence="2" type="ORF">M419DRAFT_38733</name>
</gene>
<accession>A0A024S1W8</accession>
<evidence type="ECO:0000256" key="1">
    <source>
        <dbReference type="SAM" id="SignalP"/>
    </source>
</evidence>
<dbReference type="AlphaFoldDB" id="A0A024S1W8"/>
<sequence>MKVFALAVSLAGLAAAAPQAIASVYYEQWWDPGCNGRALLGGTLSQGYCVRVEDFPGQSVKLTVTSPCPEGTSPQVTVSSSDDCDNGPVGWTFDATGECIDVSIQPSAIHLNCV</sequence>
<dbReference type="HOGENOM" id="CLU_2146214_0_0_1"/>
<organism evidence="2 3">
    <name type="scientific">Hypocrea jecorina (strain ATCC 56765 / BCRC 32924 / NRRL 11460 / Rut C-30)</name>
    <name type="common">Trichoderma reesei</name>
    <dbReference type="NCBI Taxonomy" id="1344414"/>
    <lineage>
        <taxon>Eukaryota</taxon>
        <taxon>Fungi</taxon>
        <taxon>Dikarya</taxon>
        <taxon>Ascomycota</taxon>
        <taxon>Pezizomycotina</taxon>
        <taxon>Sordariomycetes</taxon>
        <taxon>Hypocreomycetidae</taxon>
        <taxon>Hypocreales</taxon>
        <taxon>Hypocreaceae</taxon>
        <taxon>Trichoderma</taxon>
    </lineage>
</organism>
<dbReference type="EMBL" id="KI911164">
    <property type="protein sequence ID" value="ETR98226.1"/>
    <property type="molecule type" value="Genomic_DNA"/>
</dbReference>
<dbReference type="OrthoDB" id="4894650at2759"/>
<feature type="signal peptide" evidence="1">
    <location>
        <begin position="1"/>
        <end position="16"/>
    </location>
</feature>
<feature type="chain" id="PRO_5001533951" description="SSCRP protein" evidence="1">
    <location>
        <begin position="17"/>
        <end position="114"/>
    </location>
</feature>
<keyword evidence="1" id="KW-0732">Signal</keyword>
<dbReference type="KEGG" id="trr:M419DRAFT_38733"/>
<proteinExistence type="predicted"/>
<evidence type="ECO:0008006" key="4">
    <source>
        <dbReference type="Google" id="ProtNLM"/>
    </source>
</evidence>